<feature type="region of interest" description="Disordered" evidence="1">
    <location>
        <begin position="1"/>
        <end position="132"/>
    </location>
</feature>
<feature type="region of interest" description="Disordered" evidence="1">
    <location>
        <begin position="810"/>
        <end position="867"/>
    </location>
</feature>
<dbReference type="Proteomes" id="UP001066276">
    <property type="component" value="Chromosome 12"/>
</dbReference>
<feature type="compositionally biased region" description="Basic and acidic residues" evidence="1">
    <location>
        <begin position="261"/>
        <end position="273"/>
    </location>
</feature>
<sequence length="906" mass="102091">MVIYKLSNNEDKSSSIELARVTTRKSPQKNSNNGRLQEIVVPHKPLRTPRKQFSDTVRKTSHEGTPKKVARKYVKNDRLESPADDNVVPLKQQQHGRSQGTDNDNFRSSTRRYFKKVPSDDPPDEKAVNYSSSLDLRKLLRDNEKTASCTDTSKEGTRKRTVKDSRFRPSGEKGVGKGTSQPAKKPVIERKKISPPGFMGEHLKKLSPSKSSQEQTKKNIKKGLSDGDREGTWVSPSPPRGSKKQRGDSESTKQTTRRDKKKDANIGRSDEKVFPSCPVLETTKRMSDGEKKRFPQNTAKTLILPKIRLEANIGKKEAKLPVLCPRISTEKRAWNPGQHLYTLLGIDSTEELLTDTNINKESVQNPAEEAWGSEHHEQVLLSTKSTVDLKIHETTDEHVKIKGKELSGSEQLLHTLLGSRSAEDLPRTGQDGTIEGMTVSGDHMEDNMSKGSTPEQSALNVLITNNTDTLSQSPDTNFDEETKRKEVWGCEEYTPAFLGADVTDRLSASLDITVDEGTNWKEVWNHEEYAPILLDTDSLDKLFEGAEFNIDKEWDPEQWTPTLLGTGSTEKLLSSLDMSLDEEKTMRKEVWDPGHRTPPFSSICSVEDIFQSSDFSADEETKREEIWCSDNDSTTLLDTDRVIRMSKSPGICNDEETRGTEAVESEAVGCKEVFPYVLGYEVAQELSTILVRNADGQQTEAARSTRQPGSTEETPVEGSHQFLSTLRRFDINIGDTKREVPEDLTENLGREDDLPLSWGECAGALLIDNVAKEWRNRSRSMRRTMMRVKRKKMSEKTHTRPLEVEEEMLEDIQKDEKEPAVGTEDRAQLRPEASKPEEEAVALVSQGDQVLEEEEPTVTSASLNRPRSTNFFNSIRTLLRRISVRDWLANRGICWPHGGTRRVSPM</sequence>
<evidence type="ECO:0000256" key="1">
    <source>
        <dbReference type="SAM" id="MobiDB-lite"/>
    </source>
</evidence>
<feature type="region of interest" description="Disordered" evidence="1">
    <location>
        <begin position="144"/>
        <end position="274"/>
    </location>
</feature>
<name>A0AAV7KP93_PLEWA</name>
<gene>
    <name evidence="2" type="ORF">NDU88_000037</name>
</gene>
<comment type="caution">
    <text evidence="2">The sequence shown here is derived from an EMBL/GenBank/DDBJ whole genome shotgun (WGS) entry which is preliminary data.</text>
</comment>
<dbReference type="AlphaFoldDB" id="A0AAV7KP93"/>
<protein>
    <submittedName>
        <fullName evidence="2">Uncharacterized protein</fullName>
    </submittedName>
</protein>
<feature type="compositionally biased region" description="Basic and acidic residues" evidence="1">
    <location>
        <begin position="152"/>
        <end position="175"/>
    </location>
</feature>
<evidence type="ECO:0000313" key="2">
    <source>
        <dbReference type="EMBL" id="KAJ1079802.1"/>
    </source>
</evidence>
<reference evidence="2" key="1">
    <citation type="journal article" date="2022" name="bioRxiv">
        <title>Sequencing and chromosome-scale assembly of the giantPleurodeles waltlgenome.</title>
        <authorList>
            <person name="Brown T."/>
            <person name="Elewa A."/>
            <person name="Iarovenko S."/>
            <person name="Subramanian E."/>
            <person name="Araus A.J."/>
            <person name="Petzold A."/>
            <person name="Susuki M."/>
            <person name="Suzuki K.-i.T."/>
            <person name="Hayashi T."/>
            <person name="Toyoda A."/>
            <person name="Oliveira C."/>
            <person name="Osipova E."/>
            <person name="Leigh N.D."/>
            <person name="Simon A."/>
            <person name="Yun M.H."/>
        </authorList>
    </citation>
    <scope>NUCLEOTIDE SEQUENCE</scope>
    <source>
        <strain evidence="2">20211129_DDA</strain>
        <tissue evidence="2">Liver</tissue>
    </source>
</reference>
<organism evidence="2 3">
    <name type="scientific">Pleurodeles waltl</name>
    <name type="common">Iberian ribbed newt</name>
    <dbReference type="NCBI Taxonomy" id="8319"/>
    <lineage>
        <taxon>Eukaryota</taxon>
        <taxon>Metazoa</taxon>
        <taxon>Chordata</taxon>
        <taxon>Craniata</taxon>
        <taxon>Vertebrata</taxon>
        <taxon>Euteleostomi</taxon>
        <taxon>Amphibia</taxon>
        <taxon>Batrachia</taxon>
        <taxon>Caudata</taxon>
        <taxon>Salamandroidea</taxon>
        <taxon>Salamandridae</taxon>
        <taxon>Pleurodelinae</taxon>
        <taxon>Pleurodeles</taxon>
    </lineage>
</organism>
<dbReference type="EMBL" id="JANPWB010000016">
    <property type="protein sequence ID" value="KAJ1079802.1"/>
    <property type="molecule type" value="Genomic_DNA"/>
</dbReference>
<feature type="compositionally biased region" description="Basic and acidic residues" evidence="1">
    <location>
        <begin position="811"/>
        <end position="838"/>
    </location>
</feature>
<feature type="compositionally biased region" description="Basic and acidic residues" evidence="1">
    <location>
        <begin position="52"/>
        <end position="66"/>
    </location>
</feature>
<accession>A0AAV7KP93</accession>
<feature type="compositionally biased region" description="Polar residues" evidence="1">
    <location>
        <begin position="857"/>
        <end position="867"/>
    </location>
</feature>
<keyword evidence="3" id="KW-1185">Reference proteome</keyword>
<feature type="region of interest" description="Disordered" evidence="1">
    <location>
        <begin position="695"/>
        <end position="719"/>
    </location>
</feature>
<proteinExistence type="predicted"/>
<feature type="compositionally biased region" description="Polar residues" evidence="1">
    <location>
        <begin position="695"/>
        <end position="713"/>
    </location>
</feature>
<evidence type="ECO:0000313" key="3">
    <source>
        <dbReference type="Proteomes" id="UP001066276"/>
    </source>
</evidence>
<feature type="compositionally biased region" description="Polar residues" evidence="1">
    <location>
        <begin position="91"/>
        <end position="108"/>
    </location>
</feature>